<feature type="domain" description="ABC3 transporter permease C-terminal" evidence="7">
    <location>
        <begin position="287"/>
        <end position="392"/>
    </location>
</feature>
<feature type="transmembrane region" description="Helical" evidence="6">
    <location>
        <begin position="666"/>
        <end position="691"/>
    </location>
</feature>
<organism evidence="9 10">
    <name type="scientific">Parapedobacter pyrenivorans</name>
    <dbReference type="NCBI Taxonomy" id="1305674"/>
    <lineage>
        <taxon>Bacteria</taxon>
        <taxon>Pseudomonadati</taxon>
        <taxon>Bacteroidota</taxon>
        <taxon>Sphingobacteriia</taxon>
        <taxon>Sphingobacteriales</taxon>
        <taxon>Sphingobacteriaceae</taxon>
        <taxon>Parapedobacter</taxon>
    </lineage>
</organism>
<comment type="caution">
    <text evidence="9">The sequence shown here is derived from an EMBL/GenBank/DDBJ whole genome shotgun (WGS) entry which is preliminary data.</text>
</comment>
<dbReference type="InterPro" id="IPR050250">
    <property type="entry name" value="Macrolide_Exporter_MacB"/>
</dbReference>
<dbReference type="PANTHER" id="PTHR30572">
    <property type="entry name" value="MEMBRANE COMPONENT OF TRANSPORTER-RELATED"/>
    <property type="match status" value="1"/>
</dbReference>
<evidence type="ECO:0000256" key="4">
    <source>
        <dbReference type="ARBA" id="ARBA00022989"/>
    </source>
</evidence>
<keyword evidence="2" id="KW-1003">Cell membrane</keyword>
<evidence type="ECO:0000259" key="7">
    <source>
        <dbReference type="Pfam" id="PF02687"/>
    </source>
</evidence>
<feature type="transmembrane region" description="Helical" evidence="6">
    <location>
        <begin position="21"/>
        <end position="41"/>
    </location>
</feature>
<accession>A0A917HJF7</accession>
<feature type="transmembrane region" description="Helical" evidence="6">
    <location>
        <begin position="284"/>
        <end position="303"/>
    </location>
</feature>
<feature type="transmembrane region" description="Helical" evidence="6">
    <location>
        <begin position="703"/>
        <end position="731"/>
    </location>
</feature>
<dbReference type="Pfam" id="PF02687">
    <property type="entry name" value="FtsX"/>
    <property type="match status" value="2"/>
</dbReference>
<keyword evidence="3 6" id="KW-0812">Transmembrane</keyword>
<proteinExistence type="predicted"/>
<feature type="domain" description="ABC3 transporter permease C-terminal" evidence="7">
    <location>
        <begin position="669"/>
        <end position="782"/>
    </location>
</feature>
<dbReference type="GO" id="GO:0022857">
    <property type="term" value="F:transmembrane transporter activity"/>
    <property type="evidence" value="ECO:0007669"/>
    <property type="project" value="TreeGrafter"/>
</dbReference>
<dbReference type="PANTHER" id="PTHR30572:SF18">
    <property type="entry name" value="ABC-TYPE MACROLIDE FAMILY EXPORT SYSTEM PERMEASE COMPONENT 2"/>
    <property type="match status" value="1"/>
</dbReference>
<reference evidence="9" key="1">
    <citation type="journal article" date="2014" name="Int. J. Syst. Evol. Microbiol.">
        <title>Complete genome sequence of Corynebacterium casei LMG S-19264T (=DSM 44701T), isolated from a smear-ripened cheese.</title>
        <authorList>
            <consortium name="US DOE Joint Genome Institute (JGI-PGF)"/>
            <person name="Walter F."/>
            <person name="Albersmeier A."/>
            <person name="Kalinowski J."/>
            <person name="Ruckert C."/>
        </authorList>
    </citation>
    <scope>NUCLEOTIDE SEQUENCE</scope>
    <source>
        <strain evidence="9">CGMCC 1.12195</strain>
    </source>
</reference>
<evidence type="ECO:0000259" key="8">
    <source>
        <dbReference type="Pfam" id="PF12704"/>
    </source>
</evidence>
<reference evidence="9" key="2">
    <citation type="submission" date="2020-09" db="EMBL/GenBank/DDBJ databases">
        <authorList>
            <person name="Sun Q."/>
            <person name="Zhou Y."/>
        </authorList>
    </citation>
    <scope>NUCLEOTIDE SEQUENCE</scope>
    <source>
        <strain evidence="9">CGMCC 1.12195</strain>
    </source>
</reference>
<evidence type="ECO:0000313" key="10">
    <source>
        <dbReference type="Proteomes" id="UP000660862"/>
    </source>
</evidence>
<sequence length="790" mass="87497">MIRNYFKTAWRNLKEHKFHTFVNISGLAFGLATAILLLLWVQHEKSYDRFHKDFSRIHRFTAHLDANTVWEGVPGPLAIYAQSLPEVEGIVRINEWNGQVLATEDRSTVLDGFTTAYVDSTFLSLFNFELLKSRPEQLFPDPYSIVLTESTAKKFFGDDDPLGKVLQFRGDNLTVTGLLHDFPDNSSLAFDAILPMAHYAQRFTADGGNGQWKTIDVDMGSYSFTTFVKLRDGAHPEVVGKKFTQLYKDARNGESTVQFNLQPLADMHLVSADGNNAAARMVQIFLLIAIMVLAIAAVNYINLTTARALVRAREVGIRKVVGASKVQLFLQFIVETALLFCFALLVAVGLIVVLLPLYNDIAGKQLHFSLSNMEIWKVIGYSALGTLLAAAIYPALLLSGFQPLQVMKGKMASGVGVTLLRKALVVFQFAISMVLIVATFVISRQMTYMRKLDLGYDKSYVFSVALPDDAVEHIEAVKNELRNHPGIVNVALSDMYDITNMGNATGDLEWPGKPVNSSLIIAQSSIDKDFIPTMGIQLLEGRNLTGTAADSNLYVVNEAAVREMGLTPPYVGTPISFHDRPGTIAGVVKDFNFKSLKEKISPLLFFHWYDGSMLYVRTTAAEASNAIKAVEQQYQKYAGDSPAPFKYNFVDQQFEAKYRTDQRAGLLFNIFAGIAIFISCLGLLGLSTYTVRQRVKEIGIRKVLGASVASIVQLLSAGSILLVVLAVVIASPIAWWVMNTWLDDFAFRIDIQWWMFVLAGGAALLIALLTVSWQAIRAAVANPVESLRDE</sequence>
<feature type="domain" description="MacB-like periplasmic core" evidence="8">
    <location>
        <begin position="20"/>
        <end position="245"/>
    </location>
</feature>
<dbReference type="AlphaFoldDB" id="A0A917HJF7"/>
<evidence type="ECO:0000256" key="5">
    <source>
        <dbReference type="ARBA" id="ARBA00023136"/>
    </source>
</evidence>
<evidence type="ECO:0000256" key="1">
    <source>
        <dbReference type="ARBA" id="ARBA00004651"/>
    </source>
</evidence>
<evidence type="ECO:0000256" key="6">
    <source>
        <dbReference type="SAM" id="Phobius"/>
    </source>
</evidence>
<keyword evidence="4 6" id="KW-1133">Transmembrane helix</keyword>
<dbReference type="InterPro" id="IPR025857">
    <property type="entry name" value="MacB_PCD"/>
</dbReference>
<evidence type="ECO:0000256" key="3">
    <source>
        <dbReference type="ARBA" id="ARBA00022692"/>
    </source>
</evidence>
<dbReference type="InterPro" id="IPR003838">
    <property type="entry name" value="ABC3_permease_C"/>
</dbReference>
<dbReference type="EMBL" id="BMER01000001">
    <property type="protein sequence ID" value="GGG81120.1"/>
    <property type="molecule type" value="Genomic_DNA"/>
</dbReference>
<dbReference type="Pfam" id="PF12704">
    <property type="entry name" value="MacB_PCD"/>
    <property type="match status" value="1"/>
</dbReference>
<keyword evidence="5 6" id="KW-0472">Membrane</keyword>
<dbReference type="GO" id="GO:0005886">
    <property type="term" value="C:plasma membrane"/>
    <property type="evidence" value="ECO:0007669"/>
    <property type="project" value="UniProtKB-SubCell"/>
</dbReference>
<comment type="subcellular location">
    <subcellularLocation>
        <location evidence="1">Cell membrane</location>
        <topology evidence="1">Multi-pass membrane protein</topology>
    </subcellularLocation>
</comment>
<dbReference type="RefSeq" id="WP_188504998.1">
    <property type="nucleotide sequence ID" value="NZ_BMER01000001.1"/>
</dbReference>
<keyword evidence="10" id="KW-1185">Reference proteome</keyword>
<dbReference type="Proteomes" id="UP000660862">
    <property type="component" value="Unassembled WGS sequence"/>
</dbReference>
<evidence type="ECO:0000256" key="2">
    <source>
        <dbReference type="ARBA" id="ARBA00022475"/>
    </source>
</evidence>
<gene>
    <name evidence="9" type="ORF">GCM10007415_12110</name>
</gene>
<feature type="transmembrane region" description="Helical" evidence="6">
    <location>
        <begin position="328"/>
        <end position="358"/>
    </location>
</feature>
<evidence type="ECO:0000313" key="9">
    <source>
        <dbReference type="EMBL" id="GGG81120.1"/>
    </source>
</evidence>
<feature type="transmembrane region" description="Helical" evidence="6">
    <location>
        <begin position="419"/>
        <end position="442"/>
    </location>
</feature>
<feature type="transmembrane region" description="Helical" evidence="6">
    <location>
        <begin position="751"/>
        <end position="771"/>
    </location>
</feature>
<feature type="transmembrane region" description="Helical" evidence="6">
    <location>
        <begin position="378"/>
        <end position="398"/>
    </location>
</feature>
<name>A0A917HJF7_9SPHI</name>
<protein>
    <submittedName>
        <fullName evidence="9">ABC transporter permease</fullName>
    </submittedName>
</protein>